<dbReference type="GO" id="GO:0005654">
    <property type="term" value="C:nucleoplasm"/>
    <property type="evidence" value="ECO:0007669"/>
    <property type="project" value="TreeGrafter"/>
</dbReference>
<proteinExistence type="predicted"/>
<evidence type="ECO:0000313" key="5">
    <source>
        <dbReference type="EMBL" id="CEK83030.1"/>
    </source>
</evidence>
<keyword evidence="3" id="KW-0949">S-adenosyl-L-methionine</keyword>
<dbReference type="GO" id="GO:0000049">
    <property type="term" value="F:tRNA binding"/>
    <property type="evidence" value="ECO:0007669"/>
    <property type="project" value="TreeGrafter"/>
</dbReference>
<feature type="non-terminal residue" evidence="5">
    <location>
        <position position="412"/>
    </location>
</feature>
<dbReference type="EMBL" id="HACG01036165">
    <property type="protein sequence ID" value="CEK83030.1"/>
    <property type="molecule type" value="Transcribed_RNA"/>
</dbReference>
<dbReference type="GO" id="GO:0032259">
    <property type="term" value="P:methylation"/>
    <property type="evidence" value="ECO:0007669"/>
    <property type="project" value="UniProtKB-KW"/>
</dbReference>
<evidence type="ECO:0000256" key="3">
    <source>
        <dbReference type="ARBA" id="ARBA00022691"/>
    </source>
</evidence>
<dbReference type="InterPro" id="IPR028564">
    <property type="entry name" value="MT_TRM10-typ"/>
</dbReference>
<dbReference type="GO" id="GO:0097745">
    <property type="term" value="P:mitochondrial tRNA 5'-end processing"/>
    <property type="evidence" value="ECO:0007669"/>
    <property type="project" value="TreeGrafter"/>
</dbReference>
<feature type="domain" description="SAM-dependent MTase TRM10-type" evidence="4">
    <location>
        <begin position="224"/>
        <end position="412"/>
    </location>
</feature>
<dbReference type="PANTHER" id="PTHR13563">
    <property type="entry name" value="TRNA (GUANINE-9-) METHYLTRANSFERASE"/>
    <property type="match status" value="1"/>
</dbReference>
<protein>
    <recommendedName>
        <fullName evidence="4">SAM-dependent MTase TRM10-type domain-containing protein</fullName>
    </recommendedName>
</protein>
<evidence type="ECO:0000259" key="4">
    <source>
        <dbReference type="PROSITE" id="PS51675"/>
    </source>
</evidence>
<dbReference type="PROSITE" id="PS51675">
    <property type="entry name" value="SAM_MT_TRM10"/>
    <property type="match status" value="1"/>
</dbReference>
<dbReference type="GO" id="GO:0005739">
    <property type="term" value="C:mitochondrion"/>
    <property type="evidence" value="ECO:0007669"/>
    <property type="project" value="TreeGrafter"/>
</dbReference>
<dbReference type="AlphaFoldDB" id="A0A0B7AT04"/>
<accession>A0A0B7AT04</accession>
<gene>
    <name evidence="5" type="primary">ORF134822</name>
</gene>
<name>A0A0B7AT04_9EUPU</name>
<dbReference type="PANTHER" id="PTHR13563:SF5">
    <property type="entry name" value="TRNA METHYLTRANSFERASE 10 HOMOLOG C"/>
    <property type="match status" value="1"/>
</dbReference>
<dbReference type="InterPro" id="IPR038459">
    <property type="entry name" value="MT_TRM10-typ_sf"/>
</dbReference>
<reference evidence="5" key="1">
    <citation type="submission" date="2014-12" db="EMBL/GenBank/DDBJ databases">
        <title>Insight into the proteome of Arion vulgaris.</title>
        <authorList>
            <person name="Aradska J."/>
            <person name="Bulat T."/>
            <person name="Smidak R."/>
            <person name="Sarate P."/>
            <person name="Gangsoo J."/>
            <person name="Sialana F."/>
            <person name="Bilban M."/>
            <person name="Lubec G."/>
        </authorList>
    </citation>
    <scope>NUCLEOTIDE SEQUENCE</scope>
    <source>
        <tissue evidence="5">Skin</tissue>
    </source>
</reference>
<organism evidence="5">
    <name type="scientific">Arion vulgaris</name>
    <dbReference type="NCBI Taxonomy" id="1028688"/>
    <lineage>
        <taxon>Eukaryota</taxon>
        <taxon>Metazoa</taxon>
        <taxon>Spiralia</taxon>
        <taxon>Lophotrochozoa</taxon>
        <taxon>Mollusca</taxon>
        <taxon>Gastropoda</taxon>
        <taxon>Heterobranchia</taxon>
        <taxon>Euthyneura</taxon>
        <taxon>Panpulmonata</taxon>
        <taxon>Eupulmonata</taxon>
        <taxon>Stylommatophora</taxon>
        <taxon>Helicina</taxon>
        <taxon>Arionoidea</taxon>
        <taxon>Arionidae</taxon>
        <taxon>Arion</taxon>
    </lineage>
</organism>
<dbReference type="GO" id="GO:0008168">
    <property type="term" value="F:methyltransferase activity"/>
    <property type="evidence" value="ECO:0007669"/>
    <property type="project" value="UniProtKB-KW"/>
</dbReference>
<dbReference type="Gene3D" id="3.40.1280.30">
    <property type="match status" value="1"/>
</dbReference>
<keyword evidence="1" id="KW-0489">Methyltransferase</keyword>
<keyword evidence="2" id="KW-0808">Transferase</keyword>
<dbReference type="GO" id="GO:0070131">
    <property type="term" value="P:positive regulation of mitochondrial translation"/>
    <property type="evidence" value="ECO:0007669"/>
    <property type="project" value="TreeGrafter"/>
</dbReference>
<dbReference type="InterPro" id="IPR007356">
    <property type="entry name" value="tRNA_m1G_MeTrfase_euk"/>
</dbReference>
<sequence>MNSSIKLLNNFVYRHRSCTTTFNSRKIMNLYTRKCVLFHSKCSSFFYMLKLRKHVIGESSQWAYSRCVNFYSTLRHSNLTAGINIEAFKEQCRRHLLMTGNEIRPDDLVKEELKVRYDLAIANMSAKEKRTLKIIQLEHSFLFSQGYAIPPPEEMTNENWLQAVTLGTMEERFDFYIGIEDIKIQRASSEDTSSKETAPSERVYDNPNSIFYDYENPDLEVRWGNYRLASAMQFGSPLVIDMDFVEMNSASDLISITQQLWDMYCVNLAHHEPFHLIFTNCSESNPIYRHLILHHMIKAPFVLATFTWKSHVDLFPLPDMIYLSAVAHDTLGAFNPGVVYIVGAYHDPLVRKKGSYVRAKEYQIKSQRFPIQENVRWKRQSSKDLDMNQMIAVFLSVKSKMSWKDALISNVP</sequence>
<evidence type="ECO:0000256" key="1">
    <source>
        <dbReference type="ARBA" id="ARBA00022603"/>
    </source>
</evidence>
<evidence type="ECO:0000256" key="2">
    <source>
        <dbReference type="ARBA" id="ARBA00022679"/>
    </source>
</evidence>